<keyword evidence="6 16" id="KW-0812">Transmembrane</keyword>
<accession>A0AA39LF11</accession>
<feature type="transmembrane region" description="Helical" evidence="16">
    <location>
        <begin position="134"/>
        <end position="159"/>
    </location>
</feature>
<reference evidence="19" key="1">
    <citation type="submission" date="2023-06" db="EMBL/GenBank/DDBJ databases">
        <title>Genomic analysis of the entomopathogenic nematode Steinernema hermaphroditum.</title>
        <authorList>
            <person name="Schwarz E.M."/>
            <person name="Heppert J.K."/>
            <person name="Baniya A."/>
            <person name="Schwartz H.T."/>
            <person name="Tan C.-H."/>
            <person name="Antoshechkin I."/>
            <person name="Sternberg P.W."/>
            <person name="Goodrich-Blair H."/>
            <person name="Dillman A.R."/>
        </authorList>
    </citation>
    <scope>NUCLEOTIDE SEQUENCE</scope>
    <source>
        <strain evidence="19">PS9179</strain>
        <tissue evidence="19">Whole animal</tissue>
    </source>
</reference>
<dbReference type="GO" id="GO:0045202">
    <property type="term" value="C:synapse"/>
    <property type="evidence" value="ECO:0007669"/>
    <property type="project" value="GOC"/>
</dbReference>
<evidence type="ECO:0000256" key="4">
    <source>
        <dbReference type="ARBA" id="ARBA00022538"/>
    </source>
</evidence>
<protein>
    <recommendedName>
        <fullName evidence="21">Amino acid permease/ SLC12A domain-containing protein</fullName>
    </recommendedName>
</protein>
<gene>
    <name evidence="19" type="ORF">QR680_000921</name>
</gene>
<evidence type="ECO:0000256" key="16">
    <source>
        <dbReference type="SAM" id="Phobius"/>
    </source>
</evidence>
<dbReference type="InterPro" id="IPR000076">
    <property type="entry name" value="KCL_cotranspt"/>
</dbReference>
<dbReference type="PRINTS" id="PR01081">
    <property type="entry name" value="KCLTRNSPORT"/>
</dbReference>
<feature type="transmembrane region" description="Helical" evidence="16">
    <location>
        <begin position="535"/>
        <end position="554"/>
    </location>
</feature>
<keyword evidence="12" id="KW-0325">Glycoprotein</keyword>
<evidence type="ECO:0000256" key="1">
    <source>
        <dbReference type="ARBA" id="ARBA00004651"/>
    </source>
</evidence>
<feature type="transmembrane region" description="Helical" evidence="16">
    <location>
        <begin position="179"/>
        <end position="209"/>
    </location>
</feature>
<evidence type="ECO:0000256" key="5">
    <source>
        <dbReference type="ARBA" id="ARBA00022553"/>
    </source>
</evidence>
<evidence type="ECO:0000256" key="7">
    <source>
        <dbReference type="ARBA" id="ARBA00022847"/>
    </source>
</evidence>
<dbReference type="Pfam" id="PF03522">
    <property type="entry name" value="SLC12"/>
    <property type="match status" value="3"/>
</dbReference>
<keyword evidence="7" id="KW-0769">Symport</keyword>
<dbReference type="AlphaFoldDB" id="A0AA39LF11"/>
<evidence type="ECO:0000256" key="11">
    <source>
        <dbReference type="ARBA" id="ARBA00023136"/>
    </source>
</evidence>
<evidence type="ECO:0000259" key="18">
    <source>
        <dbReference type="Pfam" id="PF03522"/>
    </source>
</evidence>
<evidence type="ECO:0000259" key="17">
    <source>
        <dbReference type="Pfam" id="PF00324"/>
    </source>
</evidence>
<evidence type="ECO:0000313" key="20">
    <source>
        <dbReference type="Proteomes" id="UP001175271"/>
    </source>
</evidence>
<keyword evidence="5" id="KW-0597">Phosphoprotein</keyword>
<feature type="domain" description="SLC12A transporter C-terminal" evidence="18">
    <location>
        <begin position="828"/>
        <end position="942"/>
    </location>
</feature>
<feature type="transmembrane region" description="Helical" evidence="16">
    <location>
        <begin position="601"/>
        <end position="629"/>
    </location>
</feature>
<dbReference type="Pfam" id="PF00324">
    <property type="entry name" value="AA_permease"/>
    <property type="match status" value="2"/>
</dbReference>
<feature type="transmembrane region" description="Helical" evidence="16">
    <location>
        <begin position="390"/>
        <end position="411"/>
    </location>
</feature>
<evidence type="ECO:0008006" key="21">
    <source>
        <dbReference type="Google" id="ProtNLM"/>
    </source>
</evidence>
<feature type="domain" description="Amino acid permease/ SLC12A" evidence="17">
    <location>
        <begin position="103"/>
        <end position="267"/>
    </location>
</feature>
<dbReference type="Gene3D" id="1.20.1740.10">
    <property type="entry name" value="Amino acid/polyamine transporter I"/>
    <property type="match status" value="2"/>
</dbReference>
<dbReference type="EMBL" id="JAUCMV010000005">
    <property type="protein sequence ID" value="KAK0394760.1"/>
    <property type="molecule type" value="Genomic_DNA"/>
</dbReference>
<keyword evidence="3" id="KW-1003">Cell membrane</keyword>
<evidence type="ECO:0000256" key="2">
    <source>
        <dbReference type="ARBA" id="ARBA00022448"/>
    </source>
</evidence>
<sequence length="1183" mass="131644">MSSTNQTASTRFKVSSVISEPPALSAPLLDGNNDVEKNERIPLHKKEETLALYEDEYNTQGQKIGQMLRSLSLYNAVLPNAEDDPETAKPTKKAAQMGTIMGVYLPCLQNIFGVLFFIRLTWIVGTAGIFQSFFVVLTCCSVTFLTSISLSAIATNGVVPAGGPYYMISRNLGPELGGAVGILFYLGTTIAASMYITGAVEIFLLYLYPQGRIFEDMYHNFRVYGTVLLILLGCIVLAGVRVVNKFALPAVLVVVACIFCTFIGTFLKFNGSDNISYCMVGDRPVDLVSFTQDFGQTPNCTAAGLRPLFCPDNSSALNEGGCDPYFNRHSKIMNFKQSKRPAIRLEPAIPGISSGQFWHNLWPKHVREGEILTKDRNEKAKAFRNTSKGYYIYADATTSFMILIGVFFPSATGIMAGSNRSGNLRDASKSIPFGTLGAQISTTIVYIAGVLLFGSSVSEMFIRDKFGQSAMGRLIISELAIPHRFVILIGCFLSTVGAGMQSLTGAPRLLQAIASDDVIPFLKKFQWTDRRGEPVAAIFITLLICECGILIAVIENITALITQFFLMCYLGVNAACALQSVLKAPGWRPSFRYFHWSLSMIGAFLCIAVMFISAWHFAILAIIIGGVVYKYIEYTGAEKEWGDGLKGLALSTARFALLNIDTSPHTKNWRPQLLIVCPPETLADNTGSEEPSHEQCVTDGLFSFVSQLKAGKGLTLVAHCLEGDFTRSAAEALEQSKKLSQTIKRYKIRGFCDVVVAENYNQGLSCLIQTSGLGGLRHNTVMVVWPEEWHKDHSMDVTNKFVNTLRTVSSAKCAILVPKNVHMFPMSNAKLNGYLDVWWIVHDGGLLMLLPFLLKQHRVWRNTKLRLFTISHVDDNNVQLKKDLETFLYHLRIDAQVFVIDMLDSDISDYTYERTLKMEERFKLLKEMHLNERAANSDIQFKVDEVVRERKLSRINEEEAAKVFVQPPKTIKEEREPSDHEPKVRFSEEDNEVILTNKYENHEKRAPGPLGYSGIGHFNVRKMHAAVKLNEMMRQKSQDAALVIVNLPGPSEVADNISDNYYMEFIDALTEGLERVLLKMGLLSQFIITPTCRDKMNSSIVLSSIVLALSTPTRSYVLSPCTAFSNLWHFGFLRFLNTFSFVSLSVSVSNPSSRSFAAHRVVLNSDASIPVSILLFQTSCDEW</sequence>
<evidence type="ECO:0000256" key="6">
    <source>
        <dbReference type="ARBA" id="ARBA00022692"/>
    </source>
</evidence>
<dbReference type="GO" id="GO:0055075">
    <property type="term" value="P:potassium ion homeostasis"/>
    <property type="evidence" value="ECO:0007669"/>
    <property type="project" value="TreeGrafter"/>
</dbReference>
<dbReference type="PANTHER" id="PTHR11827">
    <property type="entry name" value="SOLUTE CARRIER FAMILY 12, CATION COTRANSPORTERS"/>
    <property type="match status" value="1"/>
</dbReference>
<dbReference type="InterPro" id="IPR004842">
    <property type="entry name" value="SLC12A_fam"/>
</dbReference>
<dbReference type="GO" id="GO:0007268">
    <property type="term" value="P:chemical synaptic transmission"/>
    <property type="evidence" value="ECO:0007669"/>
    <property type="project" value="TreeGrafter"/>
</dbReference>
<evidence type="ECO:0000256" key="12">
    <source>
        <dbReference type="ARBA" id="ARBA00023180"/>
    </source>
</evidence>
<dbReference type="InterPro" id="IPR004841">
    <property type="entry name" value="AA-permease/SLC12A_dom"/>
</dbReference>
<keyword evidence="8" id="KW-0630">Potassium</keyword>
<keyword evidence="13" id="KW-0868">Chloride</keyword>
<name>A0AA39LF11_9BILA</name>
<proteinExistence type="inferred from homology"/>
<dbReference type="GO" id="GO:0015379">
    <property type="term" value="F:potassium:chloride symporter activity"/>
    <property type="evidence" value="ECO:0007669"/>
    <property type="project" value="InterPro"/>
</dbReference>
<dbReference type="GO" id="GO:0005886">
    <property type="term" value="C:plasma membrane"/>
    <property type="evidence" value="ECO:0007669"/>
    <property type="project" value="UniProtKB-SubCell"/>
</dbReference>
<dbReference type="GO" id="GO:0006884">
    <property type="term" value="P:cell volume homeostasis"/>
    <property type="evidence" value="ECO:0007669"/>
    <property type="project" value="TreeGrafter"/>
</dbReference>
<dbReference type="GO" id="GO:0055064">
    <property type="term" value="P:chloride ion homeostasis"/>
    <property type="evidence" value="ECO:0007669"/>
    <property type="project" value="TreeGrafter"/>
</dbReference>
<evidence type="ECO:0000256" key="9">
    <source>
        <dbReference type="ARBA" id="ARBA00022989"/>
    </source>
</evidence>
<comment type="catalytic activity">
    <reaction evidence="15">
        <text>K(+)(in) + chloride(in) = K(+)(out) + chloride(out)</text>
        <dbReference type="Rhea" id="RHEA:72427"/>
        <dbReference type="ChEBI" id="CHEBI:17996"/>
        <dbReference type="ChEBI" id="CHEBI:29103"/>
    </reaction>
</comment>
<keyword evidence="4" id="KW-0633">Potassium transport</keyword>
<evidence type="ECO:0000256" key="8">
    <source>
        <dbReference type="ARBA" id="ARBA00022958"/>
    </source>
</evidence>
<keyword evidence="11 16" id="KW-0472">Membrane</keyword>
<dbReference type="Proteomes" id="UP001175271">
    <property type="component" value="Unassembled WGS sequence"/>
</dbReference>
<feature type="transmembrane region" description="Helical" evidence="16">
    <location>
        <begin position="221"/>
        <end position="240"/>
    </location>
</feature>
<evidence type="ECO:0000256" key="3">
    <source>
        <dbReference type="ARBA" id="ARBA00022475"/>
    </source>
</evidence>
<feature type="domain" description="SLC12A transporter C-terminal" evidence="18">
    <location>
        <begin position="1021"/>
        <end position="1078"/>
    </location>
</feature>
<comment type="similarity">
    <text evidence="14">Belongs to the SLC12A transporter family. K/Cl co-transporter subfamily.</text>
</comment>
<comment type="subcellular location">
    <subcellularLocation>
        <location evidence="1">Cell membrane</location>
        <topology evidence="1">Multi-pass membrane protein</topology>
    </subcellularLocation>
</comment>
<keyword evidence="10" id="KW-0406">Ion transport</keyword>
<evidence type="ECO:0000256" key="15">
    <source>
        <dbReference type="ARBA" id="ARBA00047825"/>
    </source>
</evidence>
<keyword evidence="9 16" id="KW-1133">Transmembrane helix</keyword>
<feature type="transmembrane region" description="Helical" evidence="16">
    <location>
        <begin position="561"/>
        <end position="581"/>
    </location>
</feature>
<keyword evidence="20" id="KW-1185">Reference proteome</keyword>
<evidence type="ECO:0000256" key="13">
    <source>
        <dbReference type="ARBA" id="ARBA00023214"/>
    </source>
</evidence>
<evidence type="ECO:0000256" key="14">
    <source>
        <dbReference type="ARBA" id="ARBA00046331"/>
    </source>
</evidence>
<evidence type="ECO:0000256" key="10">
    <source>
        <dbReference type="ARBA" id="ARBA00023065"/>
    </source>
</evidence>
<dbReference type="InterPro" id="IPR018491">
    <property type="entry name" value="SLC12_C"/>
</dbReference>
<feature type="domain" description="Amino acid permease/ SLC12A" evidence="17">
    <location>
        <begin position="384"/>
        <end position="674"/>
    </location>
</feature>
<feature type="transmembrane region" description="Helical" evidence="16">
    <location>
        <begin position="103"/>
        <end position="122"/>
    </location>
</feature>
<feature type="transmembrane region" description="Helical" evidence="16">
    <location>
        <begin position="246"/>
        <end position="267"/>
    </location>
</feature>
<comment type="caution">
    <text evidence="19">The sequence shown here is derived from an EMBL/GenBank/DDBJ whole genome shotgun (WGS) entry which is preliminary data.</text>
</comment>
<organism evidence="19 20">
    <name type="scientific">Steinernema hermaphroditum</name>
    <dbReference type="NCBI Taxonomy" id="289476"/>
    <lineage>
        <taxon>Eukaryota</taxon>
        <taxon>Metazoa</taxon>
        <taxon>Ecdysozoa</taxon>
        <taxon>Nematoda</taxon>
        <taxon>Chromadorea</taxon>
        <taxon>Rhabditida</taxon>
        <taxon>Tylenchina</taxon>
        <taxon>Panagrolaimomorpha</taxon>
        <taxon>Strongyloidoidea</taxon>
        <taxon>Steinernematidae</taxon>
        <taxon>Steinernema</taxon>
    </lineage>
</organism>
<feature type="transmembrane region" description="Helical" evidence="16">
    <location>
        <begin position="431"/>
        <end position="453"/>
    </location>
</feature>
<dbReference type="GO" id="GO:1990573">
    <property type="term" value="P:potassium ion import across plasma membrane"/>
    <property type="evidence" value="ECO:0007669"/>
    <property type="project" value="TreeGrafter"/>
</dbReference>
<feature type="domain" description="SLC12A transporter C-terminal" evidence="18">
    <location>
        <begin position="701"/>
        <end position="817"/>
    </location>
</feature>
<evidence type="ECO:0000313" key="19">
    <source>
        <dbReference type="EMBL" id="KAK0394760.1"/>
    </source>
</evidence>
<keyword evidence="2" id="KW-0813">Transport</keyword>
<dbReference type="PANTHER" id="PTHR11827:SF73">
    <property type="entry name" value="KAZACHOC, ISOFORM G"/>
    <property type="match status" value="1"/>
</dbReference>